<sequence>MNSPIKYQKSIDKLLDEVYLHYIQSTEFNGIPLSSVTSCSKNKTKDVLQKLIEKGDICVLSSKFDSNPYIIRFGFPSIEEQIEYIQNYSFNEELVLYPSPSYLGKNRNVSELASYPFKKMMAIGYPQLKACFFEYNVLQHYAFDPRKNLKFNDYQGEIHSEADINSTQYINLKTFGIGRNKEDFVIVAFPRDLQNMSSMNQSIWHGHMIKDTANCKILKDYYDNLFNVSWNFPDTIYRSILKEIANINNLTTDAFSKSLFRKTYSKENLEKFDILPFPSLESYNQFLLLLEKIVISNIDVHFFKMFMSIKRDNGSTRGSLDCLNEWINHINSSICDDILSPLKHLRKERQAPAHKIQLDEYANEYLSKQHSLCKSIYRSLHLLRCLLQTHPKLKNTKIRYSKTDYIEL</sequence>
<protein>
    <submittedName>
        <fullName evidence="2">Uncharacterized protein</fullName>
    </submittedName>
</protein>
<gene>
    <name evidence="2" type="ORF">F7D57_04985</name>
    <name evidence="1" type="ORF">F7D95_02015</name>
</gene>
<reference evidence="2" key="2">
    <citation type="submission" date="2022-12" db="EMBL/GenBank/DDBJ databases">
        <title>Distinct polysaccharide growth profiles of human intestinal Prevotella copri isolates.</title>
        <authorList>
            <person name="Fehlner-Peach H."/>
            <person name="Magnabosco C."/>
            <person name="Raghavan V."/>
            <person name="Scher J.U."/>
            <person name="Tett A."/>
            <person name="Cox L.M."/>
            <person name="Gottsegen C."/>
            <person name="Watters A."/>
            <person name="Wiltshire- Gordon J.D."/>
            <person name="Segata N."/>
            <person name="Bonneau R."/>
            <person name="Littman D.R."/>
        </authorList>
    </citation>
    <scope>NUCLEOTIDE SEQUENCE</scope>
    <source>
        <strain evidence="2">IA624</strain>
    </source>
</reference>
<dbReference type="RefSeq" id="WP_153127765.1">
    <property type="nucleotide sequence ID" value="NZ_VZBP01000057.1"/>
</dbReference>
<reference evidence="3 4" key="1">
    <citation type="submission" date="2019-09" db="EMBL/GenBank/DDBJ databases">
        <title>Distinct polysaccharide growth profiles of human intestinal Prevotella copri isolates.</title>
        <authorList>
            <person name="Fehlner-Peach H."/>
            <person name="Magnabosco C."/>
            <person name="Raghavan V."/>
            <person name="Scher J.U."/>
            <person name="Tett A."/>
            <person name="Cox L.M."/>
            <person name="Gottsegen C."/>
            <person name="Watters A."/>
            <person name="Wiltshire- Gordon J.D."/>
            <person name="Segata N."/>
            <person name="Bonneau R."/>
            <person name="Littman D.R."/>
        </authorList>
    </citation>
    <scope>NUCLEOTIDE SEQUENCE [LARGE SCALE GENOMIC DNA]</scope>
    <source>
        <strain evidence="3">iA624</strain>
        <strain evidence="1">IAQ1179</strain>
        <strain evidence="4">iAQ1179</strain>
    </source>
</reference>
<dbReference type="EMBL" id="VZCW01000047">
    <property type="protein sequence ID" value="MQN11616.1"/>
    <property type="molecule type" value="Genomic_DNA"/>
</dbReference>
<name>A0AA90VDF3_9BACT</name>
<dbReference type="AlphaFoldDB" id="A0AA90VDF3"/>
<dbReference type="Proteomes" id="UP000405805">
    <property type="component" value="Unassembled WGS sequence"/>
</dbReference>
<dbReference type="EMBL" id="VZBP01000057">
    <property type="protein sequence ID" value="MQO09088.1"/>
    <property type="molecule type" value="Genomic_DNA"/>
</dbReference>
<evidence type="ECO:0000313" key="3">
    <source>
        <dbReference type="Proteomes" id="UP000405805"/>
    </source>
</evidence>
<comment type="caution">
    <text evidence="2">The sequence shown here is derived from an EMBL/GenBank/DDBJ whole genome shotgun (WGS) entry which is preliminary data.</text>
</comment>
<evidence type="ECO:0000313" key="1">
    <source>
        <dbReference type="EMBL" id="MQN11616.1"/>
    </source>
</evidence>
<dbReference type="Proteomes" id="UP000442105">
    <property type="component" value="Unassembled WGS sequence"/>
</dbReference>
<proteinExistence type="predicted"/>
<accession>A0AA90VDF3</accession>
<evidence type="ECO:0000313" key="4">
    <source>
        <dbReference type="Proteomes" id="UP000442105"/>
    </source>
</evidence>
<evidence type="ECO:0000313" key="2">
    <source>
        <dbReference type="EMBL" id="MQO09088.1"/>
    </source>
</evidence>
<organism evidence="2 3">
    <name type="scientific">Segatella copri</name>
    <dbReference type="NCBI Taxonomy" id="165179"/>
    <lineage>
        <taxon>Bacteria</taxon>
        <taxon>Pseudomonadati</taxon>
        <taxon>Bacteroidota</taxon>
        <taxon>Bacteroidia</taxon>
        <taxon>Bacteroidales</taxon>
        <taxon>Prevotellaceae</taxon>
        <taxon>Segatella</taxon>
    </lineage>
</organism>